<dbReference type="Proteomes" id="UP000198284">
    <property type="component" value="Unassembled WGS sequence"/>
</dbReference>
<keyword evidence="3" id="KW-1185">Reference proteome</keyword>
<gene>
    <name evidence="2" type="ORF">SAMN06265795_103138</name>
</gene>
<dbReference type="EMBL" id="FZOT01000003">
    <property type="protein sequence ID" value="SNS50973.1"/>
    <property type="molecule type" value="Genomic_DNA"/>
</dbReference>
<reference evidence="2 3" key="1">
    <citation type="submission" date="2017-06" db="EMBL/GenBank/DDBJ databases">
        <authorList>
            <person name="Kim H.J."/>
            <person name="Triplett B.A."/>
        </authorList>
    </citation>
    <scope>NUCLEOTIDE SEQUENCE [LARGE SCALE GENOMIC DNA]</scope>
    <source>
        <strain evidence="2 3">U15</strain>
    </source>
</reference>
<evidence type="ECO:0000256" key="1">
    <source>
        <dbReference type="SAM" id="Phobius"/>
    </source>
</evidence>
<feature type="transmembrane region" description="Helical" evidence="1">
    <location>
        <begin position="5"/>
        <end position="25"/>
    </location>
</feature>
<feature type="transmembrane region" description="Helical" evidence="1">
    <location>
        <begin position="63"/>
        <end position="82"/>
    </location>
</feature>
<dbReference type="Pfam" id="PF19447">
    <property type="entry name" value="DUF5985"/>
    <property type="match status" value="1"/>
</dbReference>
<keyword evidence="1" id="KW-0812">Transmembrane</keyword>
<keyword evidence="1" id="KW-0472">Membrane</keyword>
<feature type="transmembrane region" description="Helical" evidence="1">
    <location>
        <begin position="31"/>
        <end position="51"/>
    </location>
</feature>
<accession>A0A239F3Y4</accession>
<name>A0A239F3Y4_9BURK</name>
<organism evidence="2 3">
    <name type="scientific">Noviherbaspirillum humi</name>
    <dbReference type="NCBI Taxonomy" id="1688639"/>
    <lineage>
        <taxon>Bacteria</taxon>
        <taxon>Pseudomonadati</taxon>
        <taxon>Pseudomonadota</taxon>
        <taxon>Betaproteobacteria</taxon>
        <taxon>Burkholderiales</taxon>
        <taxon>Oxalobacteraceae</taxon>
        <taxon>Noviherbaspirillum</taxon>
    </lineage>
</organism>
<protein>
    <submittedName>
        <fullName evidence="2">Uncharacterized protein</fullName>
    </submittedName>
</protein>
<dbReference type="OrthoDB" id="5295794at2"/>
<sequence length="85" mass="9655">MGAIVYLLCAGTALLCTFLLLRAYLRKRARLLFWSGLCFAGLSINNLVLVLDRIVFPEIDLSLWRLLVALIAMLPLLYGLIWDEE</sequence>
<dbReference type="RefSeq" id="WP_089398645.1">
    <property type="nucleotide sequence ID" value="NZ_FZOT01000003.1"/>
</dbReference>
<evidence type="ECO:0000313" key="2">
    <source>
        <dbReference type="EMBL" id="SNS50973.1"/>
    </source>
</evidence>
<dbReference type="AlphaFoldDB" id="A0A239F3Y4"/>
<dbReference type="InterPro" id="IPR046027">
    <property type="entry name" value="DUF5985"/>
</dbReference>
<evidence type="ECO:0000313" key="3">
    <source>
        <dbReference type="Proteomes" id="UP000198284"/>
    </source>
</evidence>
<proteinExistence type="predicted"/>
<keyword evidence="1" id="KW-1133">Transmembrane helix</keyword>